<sequence length="153" mass="16154">MPTNSSLLLTDPARLCVPIRLRSDTAVAAAMGRHFARGAGLAAAASAEVAVVVSELASNLVRHAGDGGTVELWLEADWLIIRAQDRGPGMPCPERLFAGREGRMGPLPGESLGEGGPAIRRLTDAVHVSNREGGGLEVVARKRRDTGARKDWL</sequence>
<evidence type="ECO:0000313" key="3">
    <source>
        <dbReference type="EMBL" id="EAU67004.1"/>
    </source>
</evidence>
<dbReference type="Proteomes" id="UP000032702">
    <property type="component" value="Unassembled WGS sequence"/>
</dbReference>
<dbReference type="EMBL" id="AAMD01000042">
    <property type="protein sequence ID" value="EAU67004.1"/>
    <property type="molecule type" value="Genomic_DNA"/>
</dbReference>
<accession>Q093W3</accession>
<dbReference type="PANTHER" id="PTHR35526:SF3">
    <property type="entry name" value="ANTI-SIGMA-F FACTOR RSBW"/>
    <property type="match status" value="1"/>
</dbReference>
<evidence type="ECO:0000259" key="2">
    <source>
        <dbReference type="Pfam" id="PF13581"/>
    </source>
</evidence>
<dbReference type="Gene3D" id="3.30.565.10">
    <property type="entry name" value="Histidine kinase-like ATPase, C-terminal domain"/>
    <property type="match status" value="1"/>
</dbReference>
<comment type="caution">
    <text evidence="3">The sequence shown here is derived from an EMBL/GenBank/DDBJ whole genome shotgun (WGS) entry which is preliminary data.</text>
</comment>
<feature type="domain" description="Histidine kinase/HSP90-like ATPase" evidence="2">
    <location>
        <begin position="27"/>
        <end position="142"/>
    </location>
</feature>
<organism evidence="3 4">
    <name type="scientific">Stigmatella aurantiaca (strain DW4/3-1)</name>
    <dbReference type="NCBI Taxonomy" id="378806"/>
    <lineage>
        <taxon>Bacteria</taxon>
        <taxon>Pseudomonadati</taxon>
        <taxon>Myxococcota</taxon>
        <taxon>Myxococcia</taxon>
        <taxon>Myxococcales</taxon>
        <taxon>Cystobacterineae</taxon>
        <taxon>Archangiaceae</taxon>
        <taxon>Stigmatella</taxon>
    </lineage>
</organism>
<dbReference type="InterPro" id="IPR050267">
    <property type="entry name" value="Anti-sigma-factor_SerPK"/>
</dbReference>
<dbReference type="InterPro" id="IPR003594">
    <property type="entry name" value="HATPase_dom"/>
</dbReference>
<protein>
    <submittedName>
        <fullName evidence="3">Anti-sigma regulatory factor</fullName>
    </submittedName>
</protein>
<name>Q093W3_STIAD</name>
<dbReference type="Pfam" id="PF13581">
    <property type="entry name" value="HATPase_c_2"/>
    <property type="match status" value="1"/>
</dbReference>
<gene>
    <name evidence="3" type="ORF">STIAU_3517</name>
</gene>
<dbReference type="GO" id="GO:0004674">
    <property type="term" value="F:protein serine/threonine kinase activity"/>
    <property type="evidence" value="ECO:0007669"/>
    <property type="project" value="UniProtKB-KW"/>
</dbReference>
<dbReference type="InterPro" id="IPR036890">
    <property type="entry name" value="HATPase_C_sf"/>
</dbReference>
<proteinExistence type="predicted"/>
<dbReference type="PATRIC" id="fig|378806.16.peg.6211"/>
<keyword evidence="1" id="KW-0723">Serine/threonine-protein kinase</keyword>
<evidence type="ECO:0000313" key="4">
    <source>
        <dbReference type="Proteomes" id="UP000032702"/>
    </source>
</evidence>
<reference evidence="3 4" key="1">
    <citation type="submission" date="2006-04" db="EMBL/GenBank/DDBJ databases">
        <authorList>
            <person name="Nierman W.C."/>
        </authorList>
    </citation>
    <scope>NUCLEOTIDE SEQUENCE [LARGE SCALE GENOMIC DNA]</scope>
    <source>
        <strain evidence="3 4">DW4/3-1</strain>
    </source>
</reference>
<keyword evidence="1" id="KW-0808">Transferase</keyword>
<dbReference type="SUPFAM" id="SSF55874">
    <property type="entry name" value="ATPase domain of HSP90 chaperone/DNA topoisomerase II/histidine kinase"/>
    <property type="match status" value="1"/>
</dbReference>
<dbReference type="AlphaFoldDB" id="Q093W3"/>
<evidence type="ECO:0000256" key="1">
    <source>
        <dbReference type="ARBA" id="ARBA00022527"/>
    </source>
</evidence>
<keyword evidence="1" id="KW-0418">Kinase</keyword>
<dbReference type="PANTHER" id="PTHR35526">
    <property type="entry name" value="ANTI-SIGMA-F FACTOR RSBW-RELATED"/>
    <property type="match status" value="1"/>
</dbReference>